<name>A0ACB8B0H3_9AGAM</name>
<keyword evidence="2" id="KW-1185">Reference proteome</keyword>
<dbReference type="EMBL" id="MU266688">
    <property type="protein sequence ID" value="KAH7919166.1"/>
    <property type="molecule type" value="Genomic_DNA"/>
</dbReference>
<evidence type="ECO:0000313" key="2">
    <source>
        <dbReference type="Proteomes" id="UP000790709"/>
    </source>
</evidence>
<proteinExistence type="predicted"/>
<accession>A0ACB8B0H3</accession>
<reference evidence="1" key="1">
    <citation type="journal article" date="2021" name="New Phytol.">
        <title>Evolutionary innovations through gain and loss of genes in the ectomycorrhizal Boletales.</title>
        <authorList>
            <person name="Wu G."/>
            <person name="Miyauchi S."/>
            <person name="Morin E."/>
            <person name="Kuo A."/>
            <person name="Drula E."/>
            <person name="Varga T."/>
            <person name="Kohler A."/>
            <person name="Feng B."/>
            <person name="Cao Y."/>
            <person name="Lipzen A."/>
            <person name="Daum C."/>
            <person name="Hundley H."/>
            <person name="Pangilinan J."/>
            <person name="Johnson J."/>
            <person name="Barry K."/>
            <person name="LaButti K."/>
            <person name="Ng V."/>
            <person name="Ahrendt S."/>
            <person name="Min B."/>
            <person name="Choi I.G."/>
            <person name="Park H."/>
            <person name="Plett J.M."/>
            <person name="Magnuson J."/>
            <person name="Spatafora J.W."/>
            <person name="Nagy L.G."/>
            <person name="Henrissat B."/>
            <person name="Grigoriev I.V."/>
            <person name="Yang Z.L."/>
            <person name="Xu J."/>
            <person name="Martin F.M."/>
        </authorList>
    </citation>
    <scope>NUCLEOTIDE SEQUENCE</scope>
    <source>
        <strain evidence="1">KUC20120723A-06</strain>
    </source>
</reference>
<gene>
    <name evidence="1" type="ORF">BV22DRAFT_1134035</name>
</gene>
<organism evidence="1 2">
    <name type="scientific">Leucogyrophana mollusca</name>
    <dbReference type="NCBI Taxonomy" id="85980"/>
    <lineage>
        <taxon>Eukaryota</taxon>
        <taxon>Fungi</taxon>
        <taxon>Dikarya</taxon>
        <taxon>Basidiomycota</taxon>
        <taxon>Agaricomycotina</taxon>
        <taxon>Agaricomycetes</taxon>
        <taxon>Agaricomycetidae</taxon>
        <taxon>Boletales</taxon>
        <taxon>Boletales incertae sedis</taxon>
        <taxon>Leucogyrophana</taxon>
    </lineage>
</organism>
<sequence length="301" mass="34174">MPAEDTVHRWASPQRSYGHYYEDIFVVIQVEQLLYRLPVALLKKRSRVFSDLFSLPRSGSICSTEGLSDGELIILHGYSSREFNCLLDYLFGRSPNDTQAGSKSQCSVPFLISLLKMSSVFKISDGKSYAIAEMETHPELDLATKLQLCFQYNLVQWLTPAFQQLISLPIEELREEDVLKIPSKILHSFIQVKHQMTTHRLTLASIPPPAMAGFACHTPLTCADTWERAWKEGPAEMLRHPDTFYSGREILDQLESVEISDVCDSCRDFSVINVKESGSLLLEEHFIENKITELASWLAVL</sequence>
<evidence type="ECO:0000313" key="1">
    <source>
        <dbReference type="EMBL" id="KAH7919166.1"/>
    </source>
</evidence>
<protein>
    <submittedName>
        <fullName evidence="1">Uncharacterized protein</fullName>
    </submittedName>
</protein>
<comment type="caution">
    <text evidence="1">The sequence shown here is derived from an EMBL/GenBank/DDBJ whole genome shotgun (WGS) entry which is preliminary data.</text>
</comment>
<dbReference type="Proteomes" id="UP000790709">
    <property type="component" value="Unassembled WGS sequence"/>
</dbReference>